<evidence type="ECO:0000313" key="5">
    <source>
        <dbReference type="EMBL" id="KIO03383.1"/>
    </source>
</evidence>
<dbReference type="InterPro" id="IPR000719">
    <property type="entry name" value="Prot_kinase_dom"/>
</dbReference>
<dbReference type="InterPro" id="IPR001245">
    <property type="entry name" value="Ser-Thr/Tyr_kinase_cat_dom"/>
</dbReference>
<dbReference type="STRING" id="870435.A0A0C3J2V6"/>
<evidence type="ECO:0000259" key="4">
    <source>
        <dbReference type="PROSITE" id="PS50011"/>
    </source>
</evidence>
<dbReference type="InterPro" id="IPR020472">
    <property type="entry name" value="WD40_PAC1"/>
</dbReference>
<dbReference type="InterPro" id="IPR001680">
    <property type="entry name" value="WD40_rpt"/>
</dbReference>
<dbReference type="InterPro" id="IPR011009">
    <property type="entry name" value="Kinase-like_dom_sf"/>
</dbReference>
<feature type="repeat" description="WD" evidence="3">
    <location>
        <begin position="461"/>
        <end position="494"/>
    </location>
</feature>
<dbReference type="InterPro" id="IPR015943">
    <property type="entry name" value="WD40/YVTN_repeat-like_dom_sf"/>
</dbReference>
<dbReference type="AlphaFoldDB" id="A0A0C3J2V6"/>
<dbReference type="Gene3D" id="1.10.510.10">
    <property type="entry name" value="Transferase(Phosphotransferase) domain 1"/>
    <property type="match status" value="1"/>
</dbReference>
<feature type="repeat" description="WD" evidence="3">
    <location>
        <begin position="632"/>
        <end position="668"/>
    </location>
</feature>
<dbReference type="SMART" id="SM00320">
    <property type="entry name" value="WD40"/>
    <property type="match status" value="6"/>
</dbReference>
<reference evidence="5 6" key="1">
    <citation type="submission" date="2014-04" db="EMBL/GenBank/DDBJ databases">
        <authorList>
            <consortium name="DOE Joint Genome Institute"/>
            <person name="Kuo A."/>
            <person name="Kohler A."/>
            <person name="Costa M.D."/>
            <person name="Nagy L.G."/>
            <person name="Floudas D."/>
            <person name="Copeland A."/>
            <person name="Barry K.W."/>
            <person name="Cichocki N."/>
            <person name="Veneault-Fourrey C."/>
            <person name="LaButti K."/>
            <person name="Lindquist E.A."/>
            <person name="Lipzen A."/>
            <person name="Lundell T."/>
            <person name="Morin E."/>
            <person name="Murat C."/>
            <person name="Sun H."/>
            <person name="Tunlid A."/>
            <person name="Henrissat B."/>
            <person name="Grigoriev I.V."/>
            <person name="Hibbett D.S."/>
            <person name="Martin F."/>
            <person name="Nordberg H.P."/>
            <person name="Cantor M.N."/>
            <person name="Hua S.X."/>
        </authorList>
    </citation>
    <scope>NUCLEOTIDE SEQUENCE [LARGE SCALE GENOMIC DNA]</scope>
    <source>
        <strain evidence="5 6">Marx 270</strain>
    </source>
</reference>
<feature type="domain" description="Protein kinase" evidence="4">
    <location>
        <begin position="109"/>
        <end position="378"/>
    </location>
</feature>
<dbReference type="Pfam" id="PF07714">
    <property type="entry name" value="PK_Tyr_Ser-Thr"/>
    <property type="match status" value="1"/>
</dbReference>
<evidence type="ECO:0000313" key="6">
    <source>
        <dbReference type="Proteomes" id="UP000054217"/>
    </source>
</evidence>
<dbReference type="PROSITE" id="PS50011">
    <property type="entry name" value="PROTEIN_KINASE_DOM"/>
    <property type="match status" value="1"/>
</dbReference>
<keyword evidence="1 3" id="KW-0853">WD repeat</keyword>
<feature type="repeat" description="WD" evidence="3">
    <location>
        <begin position="428"/>
        <end position="459"/>
    </location>
</feature>
<reference evidence="6" key="2">
    <citation type="submission" date="2015-01" db="EMBL/GenBank/DDBJ databases">
        <title>Evolutionary Origins and Diversification of the Mycorrhizal Mutualists.</title>
        <authorList>
            <consortium name="DOE Joint Genome Institute"/>
            <consortium name="Mycorrhizal Genomics Consortium"/>
            <person name="Kohler A."/>
            <person name="Kuo A."/>
            <person name="Nagy L.G."/>
            <person name="Floudas D."/>
            <person name="Copeland A."/>
            <person name="Barry K.W."/>
            <person name="Cichocki N."/>
            <person name="Veneault-Fourrey C."/>
            <person name="LaButti K."/>
            <person name="Lindquist E.A."/>
            <person name="Lipzen A."/>
            <person name="Lundell T."/>
            <person name="Morin E."/>
            <person name="Murat C."/>
            <person name="Riley R."/>
            <person name="Ohm R."/>
            <person name="Sun H."/>
            <person name="Tunlid A."/>
            <person name="Henrissat B."/>
            <person name="Grigoriev I.V."/>
            <person name="Hibbett D.S."/>
            <person name="Martin F."/>
        </authorList>
    </citation>
    <scope>NUCLEOTIDE SEQUENCE [LARGE SCALE GENOMIC DNA]</scope>
    <source>
        <strain evidence="6">Marx 270</strain>
    </source>
</reference>
<dbReference type="SUPFAM" id="SSF56112">
    <property type="entry name" value="Protein kinase-like (PK-like)"/>
    <property type="match status" value="1"/>
</dbReference>
<accession>A0A0C3J2V6</accession>
<dbReference type="PANTHER" id="PTHR22847:SF637">
    <property type="entry name" value="WD REPEAT DOMAIN 5B"/>
    <property type="match status" value="1"/>
</dbReference>
<dbReference type="SUPFAM" id="SSF50978">
    <property type="entry name" value="WD40 repeat-like"/>
    <property type="match status" value="1"/>
</dbReference>
<name>A0A0C3J2V6_PISTI</name>
<dbReference type="Gene3D" id="2.130.10.10">
    <property type="entry name" value="YVTN repeat-like/Quinoprotein amine dehydrogenase"/>
    <property type="match status" value="3"/>
</dbReference>
<keyword evidence="2" id="KW-0677">Repeat</keyword>
<dbReference type="OrthoDB" id="2672598at2759"/>
<evidence type="ECO:0000256" key="2">
    <source>
        <dbReference type="ARBA" id="ARBA00022737"/>
    </source>
</evidence>
<gene>
    <name evidence="5" type="ORF">M404DRAFT_27038</name>
</gene>
<feature type="repeat" description="WD" evidence="3">
    <location>
        <begin position="504"/>
        <end position="545"/>
    </location>
</feature>
<dbReference type="GO" id="GO:1990234">
    <property type="term" value="C:transferase complex"/>
    <property type="evidence" value="ECO:0007669"/>
    <property type="project" value="UniProtKB-ARBA"/>
</dbReference>
<dbReference type="PROSITE" id="PS50294">
    <property type="entry name" value="WD_REPEATS_REGION"/>
    <property type="match status" value="4"/>
</dbReference>
<dbReference type="Proteomes" id="UP000054217">
    <property type="component" value="Unassembled WGS sequence"/>
</dbReference>
<sequence length="668" mass="73377">MSRCEGLQVLVRSGSFGSIYSPLNETLHQQELWKLTSGLSWGHIGFPERSLASCSHSPVMLWVHEVLGFWAIRIKTVFEEGTICPPGDRQKLAVWASRYSINLNGEISLNQGKIPLRDSTTIVYKGTLTRGGKEVTVKTFHGTPPGDLDPLRRILPEVHLLSRPRHDNVVRVIGISTESGSTISIVSDWMSLGDAHSYVQNKENDRRPLLMDIASGLYYLHSHSLGPVFHGDLKGLNVLVSSDRRALLSDFGLSTLQKSTSSMTVVAPRGGSYPWMAPELLDDYNASTEGDVWAFRMIVLELFTRLMPFHDCPRFANVMHRLLMGRLPPRPSEESTLSRMTDAWWEICMSCGRREFSAHQSMKEVTEKFKGATYHTGSALMPPKASLAVVPLPRDDMVLGGHTDKVLSVAFSPDGKLIVWGSVDNTILAFSPDGEWVASGPYDKTVRLWGTQRGMPARSPLRGHSSEVLSVAFSSDGRTVVSGSGDKTVRLRDVHVEAPSGLPLEGHTGAVQSVAMSGDGTRIVSGSHDKTVRLWDTETGAQLEDAQEGHIGMVYTVAFSPDGHMVVSGSAQYSLFMGRTRWHSSWPSSDRTRWGVNSVACSPDGMWVVSDSVDTNVFLWDVRTGVRVGTALKGNAGCVRCVEFSPYARVIIAGTEDGSICLWNTRVH</sequence>
<dbReference type="PROSITE" id="PS00108">
    <property type="entry name" value="PROTEIN_KINASE_ST"/>
    <property type="match status" value="1"/>
</dbReference>
<dbReference type="PANTHER" id="PTHR22847">
    <property type="entry name" value="WD40 REPEAT PROTEIN"/>
    <property type="match status" value="1"/>
</dbReference>
<dbReference type="CDD" id="cd00200">
    <property type="entry name" value="WD40"/>
    <property type="match status" value="1"/>
</dbReference>
<protein>
    <recommendedName>
        <fullName evidence="4">Protein kinase domain-containing protein</fullName>
    </recommendedName>
</protein>
<organism evidence="5 6">
    <name type="scientific">Pisolithus tinctorius Marx 270</name>
    <dbReference type="NCBI Taxonomy" id="870435"/>
    <lineage>
        <taxon>Eukaryota</taxon>
        <taxon>Fungi</taxon>
        <taxon>Dikarya</taxon>
        <taxon>Basidiomycota</taxon>
        <taxon>Agaricomycotina</taxon>
        <taxon>Agaricomycetes</taxon>
        <taxon>Agaricomycetidae</taxon>
        <taxon>Boletales</taxon>
        <taxon>Sclerodermatineae</taxon>
        <taxon>Pisolithaceae</taxon>
        <taxon>Pisolithus</taxon>
    </lineage>
</organism>
<dbReference type="SMART" id="SM00220">
    <property type="entry name" value="S_TKc"/>
    <property type="match status" value="1"/>
</dbReference>
<evidence type="ECO:0000256" key="1">
    <source>
        <dbReference type="ARBA" id="ARBA00022574"/>
    </source>
</evidence>
<dbReference type="Pfam" id="PF00400">
    <property type="entry name" value="WD40"/>
    <property type="match status" value="7"/>
</dbReference>
<keyword evidence="6" id="KW-1185">Reference proteome</keyword>
<dbReference type="InterPro" id="IPR019775">
    <property type="entry name" value="WD40_repeat_CS"/>
</dbReference>
<dbReference type="GO" id="GO:0004672">
    <property type="term" value="F:protein kinase activity"/>
    <property type="evidence" value="ECO:0007669"/>
    <property type="project" value="InterPro"/>
</dbReference>
<dbReference type="HOGENOM" id="CLU_426479_0_0_1"/>
<evidence type="ECO:0000256" key="3">
    <source>
        <dbReference type="PROSITE-ProRule" id="PRU00221"/>
    </source>
</evidence>
<dbReference type="InParanoid" id="A0A0C3J2V6"/>
<feature type="repeat" description="WD" evidence="3">
    <location>
        <begin position="596"/>
        <end position="630"/>
    </location>
</feature>
<dbReference type="PROSITE" id="PS50082">
    <property type="entry name" value="WD_REPEATS_2"/>
    <property type="match status" value="6"/>
</dbReference>
<dbReference type="EMBL" id="KN831976">
    <property type="protein sequence ID" value="KIO03383.1"/>
    <property type="molecule type" value="Genomic_DNA"/>
</dbReference>
<dbReference type="PRINTS" id="PR00320">
    <property type="entry name" value="GPROTEINBRPT"/>
</dbReference>
<dbReference type="InterPro" id="IPR008271">
    <property type="entry name" value="Ser/Thr_kinase_AS"/>
</dbReference>
<dbReference type="InterPro" id="IPR036322">
    <property type="entry name" value="WD40_repeat_dom_sf"/>
</dbReference>
<proteinExistence type="predicted"/>
<dbReference type="GO" id="GO:0005524">
    <property type="term" value="F:ATP binding"/>
    <property type="evidence" value="ECO:0007669"/>
    <property type="project" value="InterPro"/>
</dbReference>
<dbReference type="PROSITE" id="PS00678">
    <property type="entry name" value="WD_REPEATS_1"/>
    <property type="match status" value="2"/>
</dbReference>
<feature type="repeat" description="WD" evidence="3">
    <location>
        <begin position="399"/>
        <end position="427"/>
    </location>
</feature>